<comment type="caution">
    <text evidence="2">The sequence shown here is derived from an EMBL/GenBank/DDBJ whole genome shotgun (WGS) entry which is preliminary data.</text>
</comment>
<dbReference type="RefSeq" id="WP_125316248.1">
    <property type="nucleotide sequence ID" value="NZ_RSEC01000063.1"/>
</dbReference>
<evidence type="ECO:0000256" key="1">
    <source>
        <dbReference type="SAM" id="Phobius"/>
    </source>
</evidence>
<keyword evidence="1" id="KW-0812">Transmembrane</keyword>
<accession>A0A3R9DBD2</accession>
<gene>
    <name evidence="2" type="ORF">EIY87_45220</name>
</gene>
<evidence type="ECO:0000313" key="3">
    <source>
        <dbReference type="Proteomes" id="UP000267081"/>
    </source>
</evidence>
<dbReference type="Proteomes" id="UP000267081">
    <property type="component" value="Unassembled WGS sequence"/>
</dbReference>
<proteinExistence type="predicted"/>
<evidence type="ECO:0000313" key="2">
    <source>
        <dbReference type="EMBL" id="RSD07979.1"/>
    </source>
</evidence>
<dbReference type="EMBL" id="RSEC01000063">
    <property type="protein sequence ID" value="RSD07979.1"/>
    <property type="molecule type" value="Genomic_DNA"/>
</dbReference>
<dbReference type="AlphaFoldDB" id="A0A3R9DBD2"/>
<protein>
    <submittedName>
        <fullName evidence="2">Uncharacterized protein</fullName>
    </submittedName>
</protein>
<keyword evidence="1" id="KW-1133">Transmembrane helix</keyword>
<name>A0A3R9DBD2_9PSEU</name>
<organism evidence="2 3">
    <name type="scientific">Amycolatopsis eburnea</name>
    <dbReference type="NCBI Taxonomy" id="2267691"/>
    <lineage>
        <taxon>Bacteria</taxon>
        <taxon>Bacillati</taxon>
        <taxon>Actinomycetota</taxon>
        <taxon>Actinomycetes</taxon>
        <taxon>Pseudonocardiales</taxon>
        <taxon>Pseudonocardiaceae</taxon>
        <taxon>Amycolatopsis</taxon>
    </lineage>
</organism>
<sequence length="67" mass="6810">MLVRPTRAQVAAVFVASSGGAQVLAGVNGGISHWQLLWLLVTIAAAAAGVLFAADDKKNPANCGARH</sequence>
<keyword evidence="1" id="KW-0472">Membrane</keyword>
<feature type="transmembrane region" description="Helical" evidence="1">
    <location>
        <begin position="35"/>
        <end position="54"/>
    </location>
</feature>
<reference evidence="2 3" key="1">
    <citation type="submission" date="2018-12" db="EMBL/GenBank/DDBJ databases">
        <title>Amycolatopsis eburnea sp. nov. actinomycete associate with arbuscular mycorrhiza fungal spore.</title>
        <authorList>
            <person name="Lumyong S."/>
            <person name="Chaiya L."/>
        </authorList>
    </citation>
    <scope>NUCLEOTIDE SEQUENCE [LARGE SCALE GENOMIC DNA]</scope>
    <source>
        <strain evidence="2 3">GLM-1</strain>
    </source>
</reference>
<keyword evidence="3" id="KW-1185">Reference proteome</keyword>